<keyword evidence="4" id="KW-1003">Cell membrane</keyword>
<evidence type="ECO:0000256" key="1">
    <source>
        <dbReference type="ARBA" id="ARBA00000085"/>
    </source>
</evidence>
<dbReference type="InterPro" id="IPR004358">
    <property type="entry name" value="Sig_transdc_His_kin-like_C"/>
</dbReference>
<accession>A0A7I8DQE2</accession>
<evidence type="ECO:0000256" key="4">
    <source>
        <dbReference type="ARBA" id="ARBA00022475"/>
    </source>
</evidence>
<dbReference type="Proteomes" id="UP000515703">
    <property type="component" value="Chromosome"/>
</dbReference>
<evidence type="ECO:0000313" key="15">
    <source>
        <dbReference type="Proteomes" id="UP000515703"/>
    </source>
</evidence>
<sequence>MDMRSNKKVIIYIIMWFILSVVLTGGISIISRNLNHIYHRQMVELSVMHPDQEDELKESYNFYSKESNTYFFKVWLLVLIILVMSFSLTYYLQRKKNKIEKHGIITNLILLNEQLKQFIKGNYHRVFFKATSEGASDKTEEWLNVENSLKELGYYFASLKEQMNREENNTKSLITDISHQLKTPLSSLRMSHELAQETELTYEERQDFLNQEEQEIRKLEILLEELINLSRLEYHMIQITPEVLGIRKTLTEAVNQVIMKAYNNNINIQLDMERDVNVFHDPKWTVEAISNVLDNAIKYSEAGSCVSIRVNQLPNILLVEIEDEGMGIPAEELHKIFQRFYRGKKARGLVKEGAGIGLYLARRILEEQGGTIAAKRKQQNGTVFRITLPI</sequence>
<evidence type="ECO:0000256" key="6">
    <source>
        <dbReference type="ARBA" id="ARBA00022679"/>
    </source>
</evidence>
<protein>
    <recommendedName>
        <fullName evidence="3">histidine kinase</fullName>
        <ecNumber evidence="3">2.7.13.3</ecNumber>
    </recommendedName>
</protein>
<dbReference type="GO" id="GO:0000155">
    <property type="term" value="F:phosphorelay sensor kinase activity"/>
    <property type="evidence" value="ECO:0007669"/>
    <property type="project" value="InterPro"/>
</dbReference>
<dbReference type="SUPFAM" id="SSF47384">
    <property type="entry name" value="Homodimeric domain of signal transducing histidine kinase"/>
    <property type="match status" value="1"/>
</dbReference>
<evidence type="ECO:0000256" key="12">
    <source>
        <dbReference type="SAM" id="Phobius"/>
    </source>
</evidence>
<evidence type="ECO:0000256" key="5">
    <source>
        <dbReference type="ARBA" id="ARBA00022553"/>
    </source>
</evidence>
<dbReference type="FunFam" id="3.30.565.10:FF:000006">
    <property type="entry name" value="Sensor histidine kinase WalK"/>
    <property type="match status" value="1"/>
</dbReference>
<dbReference type="GO" id="GO:0005886">
    <property type="term" value="C:plasma membrane"/>
    <property type="evidence" value="ECO:0007669"/>
    <property type="project" value="UniProtKB-SubCell"/>
</dbReference>
<dbReference type="EMBL" id="AP023368">
    <property type="protein sequence ID" value="BCK00644.1"/>
    <property type="molecule type" value="Genomic_DNA"/>
</dbReference>
<dbReference type="Pfam" id="PF00512">
    <property type="entry name" value="HisKA"/>
    <property type="match status" value="1"/>
</dbReference>
<evidence type="ECO:0000256" key="8">
    <source>
        <dbReference type="ARBA" id="ARBA00022777"/>
    </source>
</evidence>
<comment type="catalytic activity">
    <reaction evidence="1">
        <text>ATP + protein L-histidine = ADP + protein N-phospho-L-histidine.</text>
        <dbReference type="EC" id="2.7.13.3"/>
    </reaction>
</comment>
<feature type="transmembrane region" description="Helical" evidence="12">
    <location>
        <begin position="9"/>
        <end position="30"/>
    </location>
</feature>
<dbReference type="PANTHER" id="PTHR45453:SF2">
    <property type="entry name" value="HISTIDINE KINASE"/>
    <property type="match status" value="1"/>
</dbReference>
<keyword evidence="5" id="KW-0597">Phosphoprotein</keyword>
<dbReference type="AlphaFoldDB" id="A0A7I8DQE2"/>
<dbReference type="Gene3D" id="1.10.287.130">
    <property type="match status" value="1"/>
</dbReference>
<keyword evidence="15" id="KW-1185">Reference proteome</keyword>
<dbReference type="CDD" id="cd00075">
    <property type="entry name" value="HATPase"/>
    <property type="match status" value="1"/>
</dbReference>
<keyword evidence="6" id="KW-0808">Transferase</keyword>
<keyword evidence="9 12" id="KW-1133">Transmembrane helix</keyword>
<dbReference type="KEGG" id="acht:bsdcttw_36840"/>
<dbReference type="InterPro" id="IPR003594">
    <property type="entry name" value="HATPase_dom"/>
</dbReference>
<evidence type="ECO:0000256" key="10">
    <source>
        <dbReference type="ARBA" id="ARBA00023012"/>
    </source>
</evidence>
<dbReference type="InterPro" id="IPR036890">
    <property type="entry name" value="HATPase_C_sf"/>
</dbReference>
<dbReference type="GO" id="GO:0016036">
    <property type="term" value="P:cellular response to phosphate starvation"/>
    <property type="evidence" value="ECO:0007669"/>
    <property type="project" value="TreeGrafter"/>
</dbReference>
<dbReference type="InterPro" id="IPR050351">
    <property type="entry name" value="BphY/WalK/GraS-like"/>
</dbReference>
<dbReference type="InterPro" id="IPR003661">
    <property type="entry name" value="HisK_dim/P_dom"/>
</dbReference>
<dbReference type="SUPFAM" id="SSF55874">
    <property type="entry name" value="ATPase domain of HSP90 chaperone/DNA topoisomerase II/histidine kinase"/>
    <property type="match status" value="1"/>
</dbReference>
<keyword evidence="8 14" id="KW-0418">Kinase</keyword>
<keyword evidence="11 12" id="KW-0472">Membrane</keyword>
<dbReference type="InterPro" id="IPR036097">
    <property type="entry name" value="HisK_dim/P_sf"/>
</dbReference>
<reference evidence="14 15" key="1">
    <citation type="submission" date="2020-08" db="EMBL/GenBank/DDBJ databases">
        <title>Draft genome sequencing of an Anaerocolumna strain isolated from anoxic soil subjected to BSD treatment.</title>
        <authorList>
            <person name="Uek A."/>
            <person name="Tonouchi A."/>
        </authorList>
    </citation>
    <scope>NUCLEOTIDE SEQUENCE [LARGE SCALE GENOMIC DNA]</scope>
    <source>
        <strain evidence="14 15">CTTW</strain>
    </source>
</reference>
<dbReference type="SMART" id="SM00388">
    <property type="entry name" value="HisKA"/>
    <property type="match status" value="1"/>
</dbReference>
<dbReference type="InterPro" id="IPR005467">
    <property type="entry name" value="His_kinase_dom"/>
</dbReference>
<dbReference type="Gene3D" id="3.30.565.10">
    <property type="entry name" value="Histidine kinase-like ATPase, C-terminal domain"/>
    <property type="match status" value="1"/>
</dbReference>
<dbReference type="EC" id="2.7.13.3" evidence="3"/>
<dbReference type="CDD" id="cd00082">
    <property type="entry name" value="HisKA"/>
    <property type="match status" value="1"/>
</dbReference>
<dbReference type="GO" id="GO:0004721">
    <property type="term" value="F:phosphoprotein phosphatase activity"/>
    <property type="evidence" value="ECO:0007669"/>
    <property type="project" value="TreeGrafter"/>
</dbReference>
<dbReference type="PROSITE" id="PS50109">
    <property type="entry name" value="HIS_KIN"/>
    <property type="match status" value="1"/>
</dbReference>
<reference evidence="14 15" key="2">
    <citation type="submission" date="2020-08" db="EMBL/GenBank/DDBJ databases">
        <authorList>
            <person name="Ueki A."/>
            <person name="Tonouchi A."/>
        </authorList>
    </citation>
    <scope>NUCLEOTIDE SEQUENCE [LARGE SCALE GENOMIC DNA]</scope>
    <source>
        <strain evidence="14 15">CTTW</strain>
    </source>
</reference>
<feature type="transmembrane region" description="Helical" evidence="12">
    <location>
        <begin position="70"/>
        <end position="92"/>
    </location>
</feature>
<dbReference type="PRINTS" id="PR00344">
    <property type="entry name" value="BCTRLSENSOR"/>
</dbReference>
<evidence type="ECO:0000256" key="2">
    <source>
        <dbReference type="ARBA" id="ARBA00004651"/>
    </source>
</evidence>
<dbReference type="RefSeq" id="WP_185256298.1">
    <property type="nucleotide sequence ID" value="NZ_AP023368.1"/>
</dbReference>
<evidence type="ECO:0000256" key="7">
    <source>
        <dbReference type="ARBA" id="ARBA00022692"/>
    </source>
</evidence>
<dbReference type="PANTHER" id="PTHR45453">
    <property type="entry name" value="PHOSPHATE REGULON SENSOR PROTEIN PHOR"/>
    <property type="match status" value="1"/>
</dbReference>
<evidence type="ECO:0000256" key="9">
    <source>
        <dbReference type="ARBA" id="ARBA00022989"/>
    </source>
</evidence>
<keyword evidence="7 12" id="KW-0812">Transmembrane</keyword>
<evidence type="ECO:0000256" key="11">
    <source>
        <dbReference type="ARBA" id="ARBA00023136"/>
    </source>
</evidence>
<evidence type="ECO:0000256" key="3">
    <source>
        <dbReference type="ARBA" id="ARBA00012438"/>
    </source>
</evidence>
<dbReference type="SMART" id="SM00387">
    <property type="entry name" value="HATPase_c"/>
    <property type="match status" value="1"/>
</dbReference>
<comment type="subcellular location">
    <subcellularLocation>
        <location evidence="2">Cell membrane</location>
        <topology evidence="2">Multi-pass membrane protein</topology>
    </subcellularLocation>
</comment>
<organism evidence="14 15">
    <name type="scientific">Anaerocolumna chitinilytica</name>
    <dbReference type="NCBI Taxonomy" id="1727145"/>
    <lineage>
        <taxon>Bacteria</taxon>
        <taxon>Bacillati</taxon>
        <taxon>Bacillota</taxon>
        <taxon>Clostridia</taxon>
        <taxon>Lachnospirales</taxon>
        <taxon>Lachnospiraceae</taxon>
        <taxon>Anaerocolumna</taxon>
    </lineage>
</organism>
<gene>
    <name evidence="14" type="ORF">bsdcttw_36840</name>
</gene>
<feature type="domain" description="Histidine kinase" evidence="13">
    <location>
        <begin position="176"/>
        <end position="390"/>
    </location>
</feature>
<dbReference type="Pfam" id="PF02518">
    <property type="entry name" value="HATPase_c"/>
    <property type="match status" value="1"/>
</dbReference>
<evidence type="ECO:0000313" key="14">
    <source>
        <dbReference type="EMBL" id="BCK00644.1"/>
    </source>
</evidence>
<proteinExistence type="predicted"/>
<evidence type="ECO:0000259" key="13">
    <source>
        <dbReference type="PROSITE" id="PS50109"/>
    </source>
</evidence>
<name>A0A7I8DQE2_9FIRM</name>
<keyword evidence="10" id="KW-0902">Two-component regulatory system</keyword>